<name>R7QLM5_CHOCR</name>
<feature type="transmembrane region" description="Helical" evidence="6">
    <location>
        <begin position="316"/>
        <end position="335"/>
    </location>
</feature>
<accession>R7QLM5</accession>
<dbReference type="GO" id="GO:0090471">
    <property type="term" value="F:9,15,9'-tri-cis-zeta-carotene isomerase activity"/>
    <property type="evidence" value="ECO:0007669"/>
    <property type="project" value="TreeGrafter"/>
</dbReference>
<reference evidence="9" key="1">
    <citation type="journal article" date="2013" name="Proc. Natl. Acad. Sci. U.S.A.">
        <title>Genome structure and metabolic features in the red seaweed Chondrus crispus shed light on evolution of the Archaeplastida.</title>
        <authorList>
            <person name="Collen J."/>
            <person name="Porcel B."/>
            <person name="Carre W."/>
            <person name="Ball S.G."/>
            <person name="Chaparro C."/>
            <person name="Tonon T."/>
            <person name="Barbeyron T."/>
            <person name="Michel G."/>
            <person name="Noel B."/>
            <person name="Valentin K."/>
            <person name="Elias M."/>
            <person name="Artiguenave F."/>
            <person name="Arun A."/>
            <person name="Aury J.M."/>
            <person name="Barbosa-Neto J.F."/>
            <person name="Bothwell J.H."/>
            <person name="Bouget F.Y."/>
            <person name="Brillet L."/>
            <person name="Cabello-Hurtado F."/>
            <person name="Capella-Gutierrez S."/>
            <person name="Charrier B."/>
            <person name="Cladiere L."/>
            <person name="Cock J.M."/>
            <person name="Coelho S.M."/>
            <person name="Colleoni C."/>
            <person name="Czjzek M."/>
            <person name="Da Silva C."/>
            <person name="Delage L."/>
            <person name="Denoeud F."/>
            <person name="Deschamps P."/>
            <person name="Dittami S.M."/>
            <person name="Gabaldon T."/>
            <person name="Gachon C.M."/>
            <person name="Groisillier A."/>
            <person name="Herve C."/>
            <person name="Jabbari K."/>
            <person name="Katinka M."/>
            <person name="Kloareg B."/>
            <person name="Kowalczyk N."/>
            <person name="Labadie K."/>
            <person name="Leblanc C."/>
            <person name="Lopez P.J."/>
            <person name="McLachlan D.H."/>
            <person name="Meslet-Cladiere L."/>
            <person name="Moustafa A."/>
            <person name="Nehr Z."/>
            <person name="Nyvall Collen P."/>
            <person name="Panaud O."/>
            <person name="Partensky F."/>
            <person name="Poulain J."/>
            <person name="Rensing S.A."/>
            <person name="Rousvoal S."/>
            <person name="Samson G."/>
            <person name="Symeonidi A."/>
            <person name="Weissenbach J."/>
            <person name="Zambounis A."/>
            <person name="Wincker P."/>
            <person name="Boyen C."/>
        </authorList>
    </citation>
    <scope>NUCLEOTIDE SEQUENCE [LARGE SCALE GENOMIC DNA]</scope>
    <source>
        <strain evidence="9">cv. Stackhouse</strain>
    </source>
</reference>
<dbReference type="PhylomeDB" id="R7QLM5"/>
<dbReference type="EMBL" id="HG001951">
    <property type="protein sequence ID" value="CDF38683.1"/>
    <property type="molecule type" value="Genomic_DNA"/>
</dbReference>
<evidence type="ECO:0000259" key="7">
    <source>
        <dbReference type="Pfam" id="PF07298"/>
    </source>
</evidence>
<dbReference type="Gene3D" id="1.20.120.1630">
    <property type="match status" value="1"/>
</dbReference>
<dbReference type="RefSeq" id="XP_005718588.1">
    <property type="nucleotide sequence ID" value="XM_005718531.1"/>
</dbReference>
<evidence type="ECO:0000256" key="1">
    <source>
        <dbReference type="ARBA" id="ARBA00004141"/>
    </source>
</evidence>
<dbReference type="PANTHER" id="PTHR35988">
    <property type="entry name" value="15-CIS-ZETA-CAROTENE ISOMERASE, CHLOROPLASTIC"/>
    <property type="match status" value="1"/>
</dbReference>
<feature type="transmembrane region" description="Helical" evidence="6">
    <location>
        <begin position="191"/>
        <end position="216"/>
    </location>
</feature>
<keyword evidence="2 6" id="KW-0812">Transmembrane</keyword>
<dbReference type="PANTHER" id="PTHR35988:SF2">
    <property type="entry name" value="15-CIS-ZETA-CAROTENE ISOMERASE, CHLOROPLASTIC"/>
    <property type="match status" value="1"/>
</dbReference>
<evidence type="ECO:0000313" key="8">
    <source>
        <dbReference type="EMBL" id="CDF38683.1"/>
    </source>
</evidence>
<evidence type="ECO:0000256" key="2">
    <source>
        <dbReference type="ARBA" id="ARBA00022692"/>
    </source>
</evidence>
<keyword evidence="4 6" id="KW-0472">Membrane</keyword>
<dbReference type="OrthoDB" id="41527at2759"/>
<dbReference type="Pfam" id="PF07298">
    <property type="entry name" value="NnrU"/>
    <property type="match status" value="1"/>
</dbReference>
<evidence type="ECO:0000256" key="6">
    <source>
        <dbReference type="SAM" id="Phobius"/>
    </source>
</evidence>
<comment type="subcellular location">
    <subcellularLocation>
        <location evidence="1">Membrane</location>
        <topology evidence="1">Multi-pass membrane protein</topology>
    </subcellularLocation>
</comment>
<evidence type="ECO:0000256" key="3">
    <source>
        <dbReference type="ARBA" id="ARBA00022989"/>
    </source>
</evidence>
<feature type="region of interest" description="Disordered" evidence="5">
    <location>
        <begin position="26"/>
        <end position="76"/>
    </location>
</feature>
<dbReference type="OMA" id="FFNHRYD"/>
<dbReference type="Gramene" id="CDF38683">
    <property type="protein sequence ID" value="CDF38683"/>
    <property type="gene ID" value="CHC_T00001067001"/>
</dbReference>
<keyword evidence="3 6" id="KW-1133">Transmembrane helix</keyword>
<gene>
    <name evidence="8" type="ORF">CHC_T00001067001</name>
</gene>
<feature type="compositionally biased region" description="Low complexity" evidence="5">
    <location>
        <begin position="45"/>
        <end position="55"/>
    </location>
</feature>
<evidence type="ECO:0000313" key="9">
    <source>
        <dbReference type="Proteomes" id="UP000012073"/>
    </source>
</evidence>
<feature type="domain" description="NnrU" evidence="7">
    <location>
        <begin position="120"/>
        <end position="336"/>
    </location>
</feature>
<dbReference type="AlphaFoldDB" id="R7QLM5"/>
<organism evidence="8 9">
    <name type="scientific">Chondrus crispus</name>
    <name type="common">Carrageen Irish moss</name>
    <name type="synonym">Polymorpha crispa</name>
    <dbReference type="NCBI Taxonomy" id="2769"/>
    <lineage>
        <taxon>Eukaryota</taxon>
        <taxon>Rhodophyta</taxon>
        <taxon>Florideophyceae</taxon>
        <taxon>Rhodymeniophycidae</taxon>
        <taxon>Gigartinales</taxon>
        <taxon>Gigartinaceae</taxon>
        <taxon>Chondrus</taxon>
    </lineage>
</organism>
<proteinExistence type="predicted"/>
<feature type="transmembrane region" description="Helical" evidence="6">
    <location>
        <begin position="149"/>
        <end position="171"/>
    </location>
</feature>
<evidence type="ECO:0000256" key="4">
    <source>
        <dbReference type="ARBA" id="ARBA00023136"/>
    </source>
</evidence>
<sequence>MAIPIPAFSVLSPALPRAISIQTLTTTRPPRLCRRRRRRRVPSLSAQTPAPSSDPATPPPPTPATPPSQPPLPPPSRLALSSAAFLSLSALAVPPLLTLRDAPADFLPHLLSHYPSHLLIILFTALFALLHSGLASLRPSLTPVLGERLYRVGFALVSLPSATALIAYFIAHRYDGAQLWRVQNLPGLHDAVYIATFVSFLLLYPATFNLLEVAAVQKPTLRIYETGVTRITRHPQLWGQILWCVAHTAWMGTSFTLVASLCLVAHHSFGAWNGDRRLRDRFGEEWIAFAQRTSIVPFAAVVSGKQNLAWGEFFRPAYVGVVAFVLATYAAHPLMLRAVGDLHL</sequence>
<protein>
    <recommendedName>
        <fullName evidence="7">NnrU domain-containing protein</fullName>
    </recommendedName>
</protein>
<dbReference type="GeneID" id="17326302"/>
<evidence type="ECO:0000256" key="5">
    <source>
        <dbReference type="SAM" id="MobiDB-lite"/>
    </source>
</evidence>
<feature type="transmembrane region" description="Helical" evidence="6">
    <location>
        <begin position="117"/>
        <end position="137"/>
    </location>
</feature>
<dbReference type="Proteomes" id="UP000012073">
    <property type="component" value="Unassembled WGS sequence"/>
</dbReference>
<dbReference type="KEGG" id="ccp:CHC_T00001067001"/>
<dbReference type="InterPro" id="IPR009915">
    <property type="entry name" value="NnrU_dom"/>
</dbReference>
<feature type="compositionally biased region" description="Pro residues" evidence="5">
    <location>
        <begin position="56"/>
        <end position="76"/>
    </location>
</feature>
<dbReference type="GO" id="GO:0009507">
    <property type="term" value="C:chloroplast"/>
    <property type="evidence" value="ECO:0007669"/>
    <property type="project" value="TreeGrafter"/>
</dbReference>
<feature type="compositionally biased region" description="Basic residues" evidence="5">
    <location>
        <begin position="31"/>
        <end position="41"/>
    </location>
</feature>
<keyword evidence="9" id="KW-1185">Reference proteome</keyword>
<dbReference type="STRING" id="2769.R7QLM5"/>
<dbReference type="GO" id="GO:0016020">
    <property type="term" value="C:membrane"/>
    <property type="evidence" value="ECO:0007669"/>
    <property type="project" value="UniProtKB-SubCell"/>
</dbReference>